<reference evidence="13 14" key="1">
    <citation type="submission" date="2018-08" db="EMBL/GenBank/DDBJ databases">
        <title>Genome and evolution of the arbuscular mycorrhizal fungus Diversispora epigaea (formerly Glomus versiforme) and its bacterial endosymbionts.</title>
        <authorList>
            <person name="Sun X."/>
            <person name="Fei Z."/>
            <person name="Harrison M."/>
        </authorList>
    </citation>
    <scope>NUCLEOTIDE SEQUENCE [LARGE SCALE GENOMIC DNA]</scope>
    <source>
        <strain evidence="13 14">IT104</strain>
    </source>
</reference>
<feature type="region of interest" description="Disordered" evidence="11">
    <location>
        <begin position="142"/>
        <end position="162"/>
    </location>
</feature>
<evidence type="ECO:0000256" key="3">
    <source>
        <dbReference type="ARBA" id="ARBA00007823"/>
    </source>
</evidence>
<evidence type="ECO:0000256" key="2">
    <source>
        <dbReference type="ARBA" id="ARBA00001947"/>
    </source>
</evidence>
<dbReference type="CDD" id="cd07718">
    <property type="entry name" value="RNaseZ_ELAC1_ELAC2-C-term-like_MBL-fold"/>
    <property type="match status" value="1"/>
</dbReference>
<dbReference type="Pfam" id="PF13691">
    <property type="entry name" value="Lactamase_B_4"/>
    <property type="match status" value="1"/>
</dbReference>
<dbReference type="PANTHER" id="PTHR12553:SF49">
    <property type="entry name" value="ZINC PHOSPHODIESTERASE ELAC PROTEIN 2"/>
    <property type="match status" value="1"/>
</dbReference>
<name>A0A397GJI3_9GLOM</name>
<dbReference type="STRING" id="1348612.A0A397GJI3"/>
<dbReference type="SUPFAM" id="SSF56281">
    <property type="entry name" value="Metallo-hydrolase/oxidoreductase"/>
    <property type="match status" value="2"/>
</dbReference>
<dbReference type="AlphaFoldDB" id="A0A397GJI3"/>
<organism evidence="13 14">
    <name type="scientific">Diversispora epigaea</name>
    <dbReference type="NCBI Taxonomy" id="1348612"/>
    <lineage>
        <taxon>Eukaryota</taxon>
        <taxon>Fungi</taxon>
        <taxon>Fungi incertae sedis</taxon>
        <taxon>Mucoromycota</taxon>
        <taxon>Glomeromycotina</taxon>
        <taxon>Glomeromycetes</taxon>
        <taxon>Diversisporales</taxon>
        <taxon>Diversisporaceae</taxon>
        <taxon>Diversispora</taxon>
    </lineage>
</organism>
<comment type="cofactor">
    <cofactor evidence="2">
        <name>Zn(2+)</name>
        <dbReference type="ChEBI" id="CHEBI:29105"/>
    </cofactor>
</comment>
<dbReference type="GO" id="GO:1990180">
    <property type="term" value="P:mitochondrial tRNA 3'-end processing"/>
    <property type="evidence" value="ECO:0007669"/>
    <property type="project" value="TreeGrafter"/>
</dbReference>
<feature type="region of interest" description="Disordered" evidence="11">
    <location>
        <begin position="186"/>
        <end position="235"/>
    </location>
</feature>
<dbReference type="EMBL" id="PQFF01000448">
    <property type="protein sequence ID" value="RHZ49596.1"/>
    <property type="molecule type" value="Genomic_DNA"/>
</dbReference>
<gene>
    <name evidence="13" type="ORF">Glove_519g75</name>
</gene>
<keyword evidence="8" id="KW-0255">Endonuclease</keyword>
<evidence type="ECO:0000256" key="9">
    <source>
        <dbReference type="ARBA" id="ARBA00022801"/>
    </source>
</evidence>
<keyword evidence="5" id="KW-0819">tRNA processing</keyword>
<feature type="compositionally biased region" description="Acidic residues" evidence="11">
    <location>
        <begin position="203"/>
        <end position="213"/>
    </location>
</feature>
<keyword evidence="9" id="KW-0378">Hydrolase</keyword>
<dbReference type="InterPro" id="IPR047151">
    <property type="entry name" value="RNZ2-like"/>
</dbReference>
<dbReference type="Gene3D" id="3.60.15.10">
    <property type="entry name" value="Ribonuclease Z/Hydroxyacylglutathione hydrolase-like"/>
    <property type="match status" value="2"/>
</dbReference>
<feature type="compositionally biased region" description="Low complexity" evidence="11">
    <location>
        <begin position="217"/>
        <end position="228"/>
    </location>
</feature>
<dbReference type="GO" id="GO:0005739">
    <property type="term" value="C:mitochondrion"/>
    <property type="evidence" value="ECO:0007669"/>
    <property type="project" value="TreeGrafter"/>
</dbReference>
<evidence type="ECO:0000259" key="12">
    <source>
        <dbReference type="Pfam" id="PF13691"/>
    </source>
</evidence>
<evidence type="ECO:0000256" key="7">
    <source>
        <dbReference type="ARBA" id="ARBA00022723"/>
    </source>
</evidence>
<dbReference type="InterPro" id="IPR027794">
    <property type="entry name" value="tRNase_Z_dom"/>
</dbReference>
<evidence type="ECO:0000256" key="1">
    <source>
        <dbReference type="ARBA" id="ARBA00000402"/>
    </source>
</evidence>
<evidence type="ECO:0000256" key="5">
    <source>
        <dbReference type="ARBA" id="ARBA00022694"/>
    </source>
</evidence>
<keyword evidence="10" id="KW-0862">Zinc</keyword>
<dbReference type="Pfam" id="PF23023">
    <property type="entry name" value="Anti-Pycsar_Apyc1"/>
    <property type="match status" value="1"/>
</dbReference>
<proteinExistence type="inferred from homology"/>
<evidence type="ECO:0000256" key="6">
    <source>
        <dbReference type="ARBA" id="ARBA00022722"/>
    </source>
</evidence>
<dbReference type="EC" id="3.1.26.11" evidence="4"/>
<comment type="similarity">
    <text evidence="3">Belongs to the RNase Z family.</text>
</comment>
<evidence type="ECO:0000313" key="14">
    <source>
        <dbReference type="Proteomes" id="UP000266861"/>
    </source>
</evidence>
<comment type="caution">
    <text evidence="13">The sequence shown here is derived from an EMBL/GenBank/DDBJ whole genome shotgun (WGS) entry which is preliminary data.</text>
</comment>
<dbReference type="PANTHER" id="PTHR12553">
    <property type="entry name" value="ZINC PHOSPHODIESTERASE ELAC PROTEIN 2"/>
    <property type="match status" value="1"/>
</dbReference>
<feature type="compositionally biased region" description="Basic and acidic residues" evidence="11">
    <location>
        <begin position="150"/>
        <end position="162"/>
    </location>
</feature>
<sequence length="813" mass="91882">MKSYVQIFGSGTVDVPPAILVHFDNQKHSQRYLFNCGEGTQRFCLQHKIKASKIKKIFFTRINWESFGGIPGMLLTLADAGAKDMKLYGGKNLTHALAATRGFILRSTMLVETHEFQEDGAEFKDENLFIKTIFLNPENIASSSSSDRVNVPEKRSREGNEYDSTLKYKKEILSLMFNLSSRPDDPKLFTAKKTKTQTREEDTALDIPDDDINEQVTNNNITTSSSSNKSDDKKYLDQRRRELFPKRLPKSIPSSTSIAYICKGPDYKGKFDPAAAKALGLLPGRHYSELVKGNSVTTADGTIIHPHQVIGPSRAGSIFIVIDVPSISYINSIYASSEFVSYQSGNKDLQPCVIVHMLGNGVLEDNRYQEWMKKFGPETEHVIINEQYCPQRIMFHSTATSQFKLSKIDEDQFRIPYYSNEPSKQLNLVPNIPKNTKFAAPLLIYQTEPSFKIDESNMPNIFNHNDQDSEIVSSLEKMEEYLNIATEVRQEVANISNFSKDIPGKDIIVTTLGTGSTLPSKYRNVTATLLTIPNNGCILLDVGEGTYSSLTRHLGKHGDKMGIEKCLYDLKCIFISHMHADHHLGLTRILSKWNELNYKNDNAFIHLIGPPRLRKWLDELSDVQDFGMSKVKFIDCRDILFLRQQNLSVLRSVQSLKNSIGLKNIASVEVIHCPSSFGISFEHLDGWKVVYSGDTRPCDNLVNVGKNATLLIHEATFENDLIEEALNKKHSTADEAVQIGVRMKAHYTLLTHFSQRYPKVPTFQDDNGRIAVSFDLMQTTIGDLYKSSKYLKAIKVLYSEDSEEAKDYDEYDV</sequence>
<keyword evidence="6" id="KW-0540">Nuclease</keyword>
<evidence type="ECO:0000256" key="8">
    <source>
        <dbReference type="ARBA" id="ARBA00022759"/>
    </source>
</evidence>
<feature type="domain" description="tRNase Z endonuclease" evidence="12">
    <location>
        <begin position="6"/>
        <end position="69"/>
    </location>
</feature>
<evidence type="ECO:0000256" key="10">
    <source>
        <dbReference type="ARBA" id="ARBA00022833"/>
    </source>
</evidence>
<evidence type="ECO:0000256" key="4">
    <source>
        <dbReference type="ARBA" id="ARBA00012477"/>
    </source>
</evidence>
<dbReference type="GO" id="GO:0042781">
    <property type="term" value="F:3'-tRNA processing endoribonuclease activity"/>
    <property type="evidence" value="ECO:0007669"/>
    <property type="project" value="UniProtKB-EC"/>
</dbReference>
<dbReference type="InterPro" id="IPR036866">
    <property type="entry name" value="RibonucZ/Hydroxyglut_hydro"/>
</dbReference>
<evidence type="ECO:0000313" key="13">
    <source>
        <dbReference type="EMBL" id="RHZ49596.1"/>
    </source>
</evidence>
<dbReference type="GO" id="GO:0046872">
    <property type="term" value="F:metal ion binding"/>
    <property type="evidence" value="ECO:0007669"/>
    <property type="project" value="UniProtKB-KW"/>
</dbReference>
<keyword evidence="14" id="KW-1185">Reference proteome</keyword>
<dbReference type="OrthoDB" id="527344at2759"/>
<accession>A0A397GJI3</accession>
<evidence type="ECO:0000256" key="11">
    <source>
        <dbReference type="SAM" id="MobiDB-lite"/>
    </source>
</evidence>
<comment type="catalytic activity">
    <reaction evidence="1">
        <text>Endonucleolytic cleavage of RNA, removing extra 3' nucleotides from tRNA precursor, generating 3' termini of tRNAs. A 3'-hydroxy group is left at the tRNA terminus and a 5'-phosphoryl group is left at the trailer molecule.</text>
        <dbReference type="EC" id="3.1.26.11"/>
    </reaction>
</comment>
<protein>
    <recommendedName>
        <fullName evidence="4">ribonuclease Z</fullName>
        <ecNumber evidence="4">3.1.26.11</ecNumber>
    </recommendedName>
</protein>
<dbReference type="Proteomes" id="UP000266861">
    <property type="component" value="Unassembled WGS sequence"/>
</dbReference>
<keyword evidence="7" id="KW-0479">Metal-binding</keyword>